<feature type="region of interest" description="Disordered" evidence="1">
    <location>
        <begin position="1"/>
        <end position="28"/>
    </location>
</feature>
<accession>A0A2T2P3T2</accession>
<feature type="region of interest" description="Disordered" evidence="1">
    <location>
        <begin position="72"/>
        <end position="97"/>
    </location>
</feature>
<keyword evidence="3" id="KW-1185">Reference proteome</keyword>
<dbReference type="EMBL" id="KZ678130">
    <property type="protein sequence ID" value="PSN72350.1"/>
    <property type="molecule type" value="Genomic_DNA"/>
</dbReference>
<dbReference type="AlphaFoldDB" id="A0A2T2P3T2"/>
<organism evidence="2 3">
    <name type="scientific">Corynespora cassiicola Philippines</name>
    <dbReference type="NCBI Taxonomy" id="1448308"/>
    <lineage>
        <taxon>Eukaryota</taxon>
        <taxon>Fungi</taxon>
        <taxon>Dikarya</taxon>
        <taxon>Ascomycota</taxon>
        <taxon>Pezizomycotina</taxon>
        <taxon>Dothideomycetes</taxon>
        <taxon>Pleosporomycetidae</taxon>
        <taxon>Pleosporales</taxon>
        <taxon>Corynesporascaceae</taxon>
        <taxon>Corynespora</taxon>
    </lineage>
</organism>
<proteinExistence type="predicted"/>
<dbReference type="Proteomes" id="UP000240883">
    <property type="component" value="Unassembled WGS sequence"/>
</dbReference>
<evidence type="ECO:0000313" key="3">
    <source>
        <dbReference type="Proteomes" id="UP000240883"/>
    </source>
</evidence>
<evidence type="ECO:0000313" key="2">
    <source>
        <dbReference type="EMBL" id="PSN72350.1"/>
    </source>
</evidence>
<evidence type="ECO:0000256" key="1">
    <source>
        <dbReference type="SAM" id="MobiDB-lite"/>
    </source>
</evidence>
<name>A0A2T2P3T2_CORCC</name>
<gene>
    <name evidence="2" type="ORF">BS50DRAFT_569857</name>
</gene>
<feature type="compositionally biased region" description="Pro residues" evidence="1">
    <location>
        <begin position="74"/>
        <end position="88"/>
    </location>
</feature>
<sequence length="97" mass="10856">MHSGCSATSGRRIRAPIRPRPFSNLSDKHHVVTTTTSIPPQISIPAFDATTRQFLPVYIRPPRPILYQSFIPQPTNPIPEAHPIPDTTPPKRRAIMP</sequence>
<reference evidence="2 3" key="1">
    <citation type="journal article" date="2018" name="Front. Microbiol.">
        <title>Genome-Wide Analysis of Corynespora cassiicola Leaf Fall Disease Putative Effectors.</title>
        <authorList>
            <person name="Lopez D."/>
            <person name="Ribeiro S."/>
            <person name="Label P."/>
            <person name="Fumanal B."/>
            <person name="Venisse J.S."/>
            <person name="Kohler A."/>
            <person name="de Oliveira R.R."/>
            <person name="Labutti K."/>
            <person name="Lipzen A."/>
            <person name="Lail K."/>
            <person name="Bauer D."/>
            <person name="Ohm R.A."/>
            <person name="Barry K.W."/>
            <person name="Spatafora J."/>
            <person name="Grigoriev I.V."/>
            <person name="Martin F.M."/>
            <person name="Pujade-Renaud V."/>
        </authorList>
    </citation>
    <scope>NUCLEOTIDE SEQUENCE [LARGE SCALE GENOMIC DNA]</scope>
    <source>
        <strain evidence="2 3">Philippines</strain>
    </source>
</reference>
<protein>
    <submittedName>
        <fullName evidence="2">Uncharacterized protein</fullName>
    </submittedName>
</protein>